<dbReference type="PANTHER" id="PTHR22594:SF5">
    <property type="entry name" value="ASPARTATE--TRNA LIGASE, MITOCHONDRIAL"/>
    <property type="match status" value="1"/>
</dbReference>
<feature type="binding site" evidence="7">
    <location>
        <position position="509"/>
    </location>
    <ligand>
        <name>L-aspartate</name>
        <dbReference type="ChEBI" id="CHEBI:29991"/>
    </ligand>
</feature>
<feature type="binding site" evidence="7">
    <location>
        <position position="195"/>
    </location>
    <ligand>
        <name>L-aspartate</name>
        <dbReference type="ChEBI" id="CHEBI:29991"/>
    </ligand>
</feature>
<feature type="binding site" evidence="7">
    <location>
        <position position="241"/>
    </location>
    <ligand>
        <name>L-aspartate</name>
        <dbReference type="ChEBI" id="CHEBI:29991"/>
    </ligand>
</feature>
<dbReference type="InterPro" id="IPR004365">
    <property type="entry name" value="NA-bd_OB_tRNA"/>
</dbReference>
<sequence length="607" mass="70017">MTHIFDIFWEKTTKKLNMIFKKRTHTCGELRASDVGKTVTLNGWVDKRRDLGGLIFIDLRDRYGKTQIVFSPQHNSEAYQIAKELKSEYVISVTGKVERRPKGAENPSLPTGEIDVLADEVQILSKSETPPFLIEDDINVSEELRLKYRYLDLRRPSMQANFIIRHKMAQIVRRYFDENNFLEIETSFLVKSTPEGARDFLVPSRLHPGKFYALPQSPQLYKQILMVAGFDRYFQIVKCFRDEDLRADRQPEFTQIDVEMSFVTEDDIFNIVEGLMVRLFKEIKNIEIPTPFPRIPYTEAIQTYGTDKPDLRFDLKIVNVTDIFKHTEFKIFRETIENGGVICGMNLEGCGNYSRKQIDEIATLAKNFGAEGLVHFKVENGELNSPIAKYISKFSLQKLKERMKSNEGDLIILISDKPEKVYTILGNLRVELGKRLNLIDENDFKLAWIVDFPLLEWDEEENRWVSVHHPFTSPKLEDIHLLDTDPKKVRARAYDLVLNGNEIAGGSIRIHDAELQQKIFKLLGISEEESKRKFGFLLEAFKYGPPPHGGIAFGFDRLVMLLTGMKSIRDVIAFPKTSSAVSLMDDAPSEVDPRQLDELHIQIKRED</sequence>
<evidence type="ECO:0000256" key="3">
    <source>
        <dbReference type="ARBA" id="ARBA00022741"/>
    </source>
</evidence>
<dbReference type="GO" id="GO:0050560">
    <property type="term" value="F:aspartate-tRNA(Asn) ligase activity"/>
    <property type="evidence" value="ECO:0007669"/>
    <property type="project" value="UniProtKB-EC"/>
</dbReference>
<comment type="subunit">
    <text evidence="7">Homodimer.</text>
</comment>
<dbReference type="Gene3D" id="3.30.1360.30">
    <property type="entry name" value="GAD-like domain"/>
    <property type="match status" value="1"/>
</dbReference>
<dbReference type="NCBIfam" id="NF001750">
    <property type="entry name" value="PRK00476.1"/>
    <property type="match status" value="1"/>
</dbReference>
<dbReference type="GO" id="GO:0006422">
    <property type="term" value="P:aspartyl-tRNA aminoacylation"/>
    <property type="evidence" value="ECO:0007669"/>
    <property type="project" value="UniProtKB-UniRule"/>
</dbReference>
<dbReference type="SUPFAM" id="SSF55681">
    <property type="entry name" value="Class II aaRS and biotin synthetases"/>
    <property type="match status" value="1"/>
</dbReference>
<evidence type="ECO:0000256" key="2">
    <source>
        <dbReference type="ARBA" id="ARBA00022598"/>
    </source>
</evidence>
<dbReference type="GO" id="GO:0005737">
    <property type="term" value="C:cytoplasm"/>
    <property type="evidence" value="ECO:0007669"/>
    <property type="project" value="UniProtKB-SubCell"/>
</dbReference>
<dbReference type="InterPro" id="IPR045864">
    <property type="entry name" value="aa-tRNA-synth_II/BPL/LPL"/>
</dbReference>
<evidence type="ECO:0000256" key="5">
    <source>
        <dbReference type="ARBA" id="ARBA00022917"/>
    </source>
</evidence>
<dbReference type="EC" id="6.1.1.23" evidence="7"/>
<dbReference type="InterPro" id="IPR004115">
    <property type="entry name" value="GAD-like_sf"/>
</dbReference>
<evidence type="ECO:0000256" key="4">
    <source>
        <dbReference type="ARBA" id="ARBA00022840"/>
    </source>
</evidence>
<evidence type="ECO:0000313" key="10">
    <source>
        <dbReference type="Proteomes" id="UP000243065"/>
    </source>
</evidence>
<name>A0A656CWY8_KRYT1</name>
<dbReference type="InterPro" id="IPR004524">
    <property type="entry name" value="Asp-tRNA-ligase_1"/>
</dbReference>
<feature type="domain" description="Aminoacyl-transfer RNA synthetases class-II family profile" evidence="8">
    <location>
        <begin position="162"/>
        <end position="575"/>
    </location>
</feature>
<dbReference type="Pfam" id="PF02938">
    <property type="entry name" value="GAD"/>
    <property type="match status" value="1"/>
</dbReference>
<dbReference type="GO" id="GO:0003676">
    <property type="term" value="F:nucleic acid binding"/>
    <property type="evidence" value="ECO:0007669"/>
    <property type="project" value="InterPro"/>
</dbReference>
<dbReference type="Pfam" id="PF01336">
    <property type="entry name" value="tRNA_anti-codon"/>
    <property type="match status" value="1"/>
</dbReference>
<proteinExistence type="inferred from homology"/>
<evidence type="ECO:0000256" key="6">
    <source>
        <dbReference type="ARBA" id="ARBA00023146"/>
    </source>
</evidence>
<comment type="catalytic activity">
    <reaction evidence="7">
        <text>tRNA(Asx) + L-aspartate + ATP = L-aspartyl-tRNA(Asx) + AMP + diphosphate</text>
        <dbReference type="Rhea" id="RHEA:18349"/>
        <dbReference type="Rhea" id="RHEA-COMP:9710"/>
        <dbReference type="Rhea" id="RHEA-COMP:9711"/>
        <dbReference type="ChEBI" id="CHEBI:29991"/>
        <dbReference type="ChEBI" id="CHEBI:30616"/>
        <dbReference type="ChEBI" id="CHEBI:33019"/>
        <dbReference type="ChEBI" id="CHEBI:78442"/>
        <dbReference type="ChEBI" id="CHEBI:78516"/>
        <dbReference type="ChEBI" id="CHEBI:456215"/>
        <dbReference type="EC" id="6.1.1.23"/>
    </reaction>
</comment>
<feature type="region of interest" description="Aspartate" evidence="7">
    <location>
        <begin position="219"/>
        <end position="222"/>
    </location>
</feature>
<dbReference type="PRINTS" id="PR01042">
    <property type="entry name" value="TRNASYNTHASP"/>
</dbReference>
<dbReference type="InterPro" id="IPR047089">
    <property type="entry name" value="Asp-tRNA-ligase_1_N"/>
</dbReference>
<protein>
    <recommendedName>
        <fullName evidence="7">Aspartate--tRNA(Asp/Asn) ligase</fullName>
        <ecNumber evidence="7">6.1.1.23</ecNumber>
    </recommendedName>
    <alternativeName>
        <fullName evidence="7">Aspartyl-tRNA synthetase</fullName>
        <shortName evidence="7">AspRS</shortName>
    </alternativeName>
    <alternativeName>
        <fullName evidence="7">Non-discriminating aspartyl-tRNA synthetase</fullName>
        <shortName evidence="7">ND-AspRS</shortName>
    </alternativeName>
</protein>
<accession>A0A656CWY8</accession>
<dbReference type="EMBL" id="CZVU01000064">
    <property type="protein sequence ID" value="CUT03303.1"/>
    <property type="molecule type" value="Genomic_DNA"/>
</dbReference>
<keyword evidence="3 7" id="KW-0547">Nucleotide-binding</keyword>
<reference evidence="9 10" key="1">
    <citation type="submission" date="2015-11" db="EMBL/GenBank/DDBJ databases">
        <authorList>
            <person name="Varghese N."/>
        </authorList>
    </citation>
    <scope>NUCLEOTIDE SEQUENCE [LARGE SCALE GENOMIC DNA]</scope>
    <source>
        <strain evidence="9 10">JGI-24</strain>
    </source>
</reference>
<dbReference type="SUPFAM" id="SSF50249">
    <property type="entry name" value="Nucleic acid-binding proteins"/>
    <property type="match status" value="1"/>
</dbReference>
<dbReference type="PANTHER" id="PTHR22594">
    <property type="entry name" value="ASPARTYL/LYSYL-TRNA SYNTHETASE"/>
    <property type="match status" value="1"/>
</dbReference>
<dbReference type="NCBIfam" id="TIGR00459">
    <property type="entry name" value="aspS_bact"/>
    <property type="match status" value="1"/>
</dbReference>
<dbReference type="InterPro" id="IPR006195">
    <property type="entry name" value="aa-tRNA-synth_II"/>
</dbReference>
<dbReference type="Pfam" id="PF00152">
    <property type="entry name" value="tRNA-synt_2"/>
    <property type="match status" value="1"/>
</dbReference>
<keyword evidence="7" id="KW-0963">Cytoplasm</keyword>
<dbReference type="InterPro" id="IPR047090">
    <property type="entry name" value="AspRS_core"/>
</dbReference>
<feature type="binding site" evidence="7">
    <location>
        <position position="502"/>
    </location>
    <ligand>
        <name>ATP</name>
        <dbReference type="ChEBI" id="CHEBI:30616"/>
    </ligand>
</feature>
<dbReference type="CDD" id="cd00777">
    <property type="entry name" value="AspRS_core"/>
    <property type="match status" value="1"/>
</dbReference>
<evidence type="ECO:0000256" key="1">
    <source>
        <dbReference type="ARBA" id="ARBA00006303"/>
    </source>
</evidence>
<feature type="binding site" evidence="7">
    <location>
        <begin position="554"/>
        <end position="557"/>
    </location>
    <ligand>
        <name>ATP</name>
        <dbReference type="ChEBI" id="CHEBI:30616"/>
    </ligand>
</feature>
<keyword evidence="6 7" id="KW-0030">Aminoacyl-tRNA synthetase</keyword>
<feature type="site" description="Important for tRNA non-discrimination" evidence="7">
    <location>
        <position position="103"/>
    </location>
</feature>
<comment type="caution">
    <text evidence="7">Lacks conserved residue(s) required for the propagation of feature annotation.</text>
</comment>
<keyword evidence="10" id="KW-1185">Reference proteome</keyword>
<dbReference type="GO" id="GO:0005524">
    <property type="term" value="F:ATP binding"/>
    <property type="evidence" value="ECO:0007669"/>
    <property type="project" value="UniProtKB-UniRule"/>
</dbReference>
<comment type="subcellular location">
    <subcellularLocation>
        <location evidence="7">Cytoplasm</location>
    </subcellularLocation>
</comment>
<keyword evidence="4 7" id="KW-0067">ATP-binding</keyword>
<evidence type="ECO:0000256" key="7">
    <source>
        <dbReference type="HAMAP-Rule" id="MF_00044"/>
    </source>
</evidence>
<keyword evidence="2 7" id="KW-0436">Ligase</keyword>
<dbReference type="AlphaFoldDB" id="A0A656CWY8"/>
<feature type="binding site" evidence="7">
    <location>
        <begin position="241"/>
        <end position="243"/>
    </location>
    <ligand>
        <name>ATP</name>
        <dbReference type="ChEBI" id="CHEBI:30616"/>
    </ligand>
</feature>
<dbReference type="Gene3D" id="3.30.930.10">
    <property type="entry name" value="Bira Bifunctional Protein, Domain 2"/>
    <property type="match status" value="1"/>
</dbReference>
<keyword evidence="5 7" id="KW-0648">Protein biosynthesis</keyword>
<dbReference type="HAMAP" id="MF_00044">
    <property type="entry name" value="Asp_tRNA_synth_type1"/>
    <property type="match status" value="1"/>
</dbReference>
<comment type="function">
    <text evidence="7">Aspartyl-tRNA synthetase with relaxed tRNA specificity since it is able to aspartylate not only its cognate tRNA(Asp) but also tRNA(Asn). Reaction proceeds in two steps: L-aspartate is first activated by ATP to form Asp-AMP and then transferred to the acceptor end of tRNA(Asp/Asn).</text>
</comment>
<dbReference type="GO" id="GO:0004815">
    <property type="term" value="F:aspartate-tRNA ligase activity"/>
    <property type="evidence" value="ECO:0007669"/>
    <property type="project" value="UniProtKB-UniRule"/>
</dbReference>
<evidence type="ECO:0000313" key="9">
    <source>
        <dbReference type="EMBL" id="CUT03303.1"/>
    </source>
</evidence>
<dbReference type="InterPro" id="IPR002312">
    <property type="entry name" value="Asp/Asn-tRNA-synth_IIb"/>
</dbReference>
<feature type="binding site" evidence="7">
    <location>
        <position position="250"/>
    </location>
    <ligand>
        <name>ATP</name>
        <dbReference type="ChEBI" id="CHEBI:30616"/>
    </ligand>
</feature>
<comment type="similarity">
    <text evidence="1 7">Belongs to the class-II aminoacyl-tRNA synthetase family. Type 1 subfamily.</text>
</comment>
<dbReference type="InterPro" id="IPR004364">
    <property type="entry name" value="Aa-tRNA-synt_II"/>
</dbReference>
<dbReference type="PROSITE" id="PS50862">
    <property type="entry name" value="AA_TRNA_LIGASE_II"/>
    <property type="match status" value="1"/>
</dbReference>
<evidence type="ECO:0000259" key="8">
    <source>
        <dbReference type="PROSITE" id="PS50862"/>
    </source>
</evidence>
<dbReference type="Gene3D" id="2.40.50.140">
    <property type="entry name" value="Nucleic acid-binding proteins"/>
    <property type="match status" value="1"/>
</dbReference>
<dbReference type="InterPro" id="IPR029351">
    <property type="entry name" value="GAD_dom"/>
</dbReference>
<dbReference type="SUPFAM" id="SSF55261">
    <property type="entry name" value="GAD domain-like"/>
    <property type="match status" value="1"/>
</dbReference>
<gene>
    <name evidence="7" type="primary">aspS</name>
    <name evidence="9" type="ORF">JGI24_01280</name>
</gene>
<dbReference type="CDD" id="cd04317">
    <property type="entry name" value="EcAspRS_like_N"/>
    <property type="match status" value="1"/>
</dbReference>
<feature type="binding site" evidence="7">
    <location>
        <position position="468"/>
    </location>
    <ligand>
        <name>L-aspartate</name>
        <dbReference type="ChEBI" id="CHEBI:29991"/>
    </ligand>
</feature>
<dbReference type="Proteomes" id="UP000243065">
    <property type="component" value="Unassembled WGS sequence"/>
</dbReference>
<organism evidence="9 10">
    <name type="scientific">Kryptobacter tengchongensis</name>
    <dbReference type="NCBI Taxonomy" id="1643429"/>
    <lineage>
        <taxon>Bacteria</taxon>
        <taxon>Pseudomonadati</taxon>
        <taxon>Candidatus Kryptoniota</taxon>
        <taxon>Candidatus Kryptobacter</taxon>
    </lineage>
</organism>
<dbReference type="InterPro" id="IPR012340">
    <property type="entry name" value="NA-bd_OB-fold"/>
</dbReference>